<name>A0A0R2JK33_9LACO</name>
<comment type="caution">
    <text evidence="1">The sequence shown here is derived from an EMBL/GenBank/DDBJ whole genome shotgun (WGS) entry which is preliminary data.</text>
</comment>
<sequence>MTLDEAMKQINSYDIEPEYKAIMAMLVDRLCDTYAKAVPVEKEIAMAIMKMRETDGIGIGIVDYRGDKPEVLLSNEHGYADAFKHPELIEVEE</sequence>
<gene>
    <name evidence="1" type="ORF">IV67_GL001446</name>
</gene>
<dbReference type="PATRIC" id="fig|1620.3.peg.1471"/>
<dbReference type="STRING" id="1620.IV67_GL001446"/>
<dbReference type="AlphaFoldDB" id="A0A0R2JK33"/>
<evidence type="ECO:0000313" key="1">
    <source>
        <dbReference type="EMBL" id="KRN77602.1"/>
    </source>
</evidence>
<accession>A0A0R2JK33</accession>
<reference evidence="1 2" key="1">
    <citation type="journal article" date="2015" name="Genome Announc.">
        <title>Expanding the biotechnology potential of lactobacilli through comparative genomics of 213 strains and associated genera.</title>
        <authorList>
            <person name="Sun Z."/>
            <person name="Harris H.M."/>
            <person name="McCann A."/>
            <person name="Guo C."/>
            <person name="Argimon S."/>
            <person name="Zhang W."/>
            <person name="Yang X."/>
            <person name="Jeffery I.B."/>
            <person name="Cooney J.C."/>
            <person name="Kagawa T.F."/>
            <person name="Liu W."/>
            <person name="Song Y."/>
            <person name="Salvetti E."/>
            <person name="Wrobel A."/>
            <person name="Rasinkangas P."/>
            <person name="Parkhill J."/>
            <person name="Rea M.C."/>
            <person name="O'Sullivan O."/>
            <person name="Ritari J."/>
            <person name="Douillard F.P."/>
            <person name="Paul Ross R."/>
            <person name="Yang R."/>
            <person name="Briner A.E."/>
            <person name="Felis G.E."/>
            <person name="de Vos W.M."/>
            <person name="Barrangou R."/>
            <person name="Klaenhammer T.R."/>
            <person name="Caufield P.W."/>
            <person name="Cui Y."/>
            <person name="Zhang H."/>
            <person name="O'Toole P.W."/>
        </authorList>
    </citation>
    <scope>NUCLEOTIDE SEQUENCE [LARGE SCALE GENOMIC DNA]</scope>
    <source>
        <strain evidence="1 2">DSM 20014</strain>
    </source>
</reference>
<dbReference type="OrthoDB" id="9967303at2"/>
<dbReference type="RefSeq" id="WP_057786394.1">
    <property type="nucleotide sequence ID" value="NZ_JQCD01000017.1"/>
</dbReference>
<dbReference type="Proteomes" id="UP000051673">
    <property type="component" value="Unassembled WGS sequence"/>
</dbReference>
<protein>
    <submittedName>
        <fullName evidence="1">Uncharacterized protein</fullName>
    </submittedName>
</protein>
<dbReference type="EMBL" id="JQCD01000017">
    <property type="protein sequence ID" value="KRN77602.1"/>
    <property type="molecule type" value="Genomic_DNA"/>
</dbReference>
<keyword evidence="2" id="KW-1185">Reference proteome</keyword>
<evidence type="ECO:0000313" key="2">
    <source>
        <dbReference type="Proteomes" id="UP000051673"/>
    </source>
</evidence>
<proteinExistence type="predicted"/>
<organism evidence="1 2">
    <name type="scientific">Weissella minor</name>
    <dbReference type="NCBI Taxonomy" id="1620"/>
    <lineage>
        <taxon>Bacteria</taxon>
        <taxon>Bacillati</taxon>
        <taxon>Bacillota</taxon>
        <taxon>Bacilli</taxon>
        <taxon>Lactobacillales</taxon>
        <taxon>Lactobacillaceae</taxon>
        <taxon>Weissella</taxon>
    </lineage>
</organism>